<dbReference type="GO" id="GO:0034456">
    <property type="term" value="C:UTP-C complex"/>
    <property type="evidence" value="ECO:0007669"/>
    <property type="project" value="TreeGrafter"/>
</dbReference>
<reference evidence="3 4" key="1">
    <citation type="submission" date="2024-01" db="EMBL/GenBank/DDBJ databases">
        <title>The genomes of 5 underutilized Papilionoideae crops provide insights into root nodulation and disease resistanc.</title>
        <authorList>
            <person name="Yuan L."/>
        </authorList>
    </citation>
    <scope>NUCLEOTIDE SEQUENCE [LARGE SCALE GENOMIC DNA]</scope>
    <source>
        <strain evidence="3">ZHUSHIDOU_FW_LH</strain>
        <tissue evidence="3">Leaf</tissue>
    </source>
</reference>
<dbReference type="InterPro" id="IPR035370">
    <property type="entry name" value="Nrap_D5"/>
</dbReference>
<keyword evidence="1" id="KW-0694">RNA-binding</keyword>
<organism evidence="3 4">
    <name type="scientific">Crotalaria pallida</name>
    <name type="common">Smooth rattlebox</name>
    <name type="synonym">Crotalaria striata</name>
    <dbReference type="NCBI Taxonomy" id="3830"/>
    <lineage>
        <taxon>Eukaryota</taxon>
        <taxon>Viridiplantae</taxon>
        <taxon>Streptophyta</taxon>
        <taxon>Embryophyta</taxon>
        <taxon>Tracheophyta</taxon>
        <taxon>Spermatophyta</taxon>
        <taxon>Magnoliopsida</taxon>
        <taxon>eudicotyledons</taxon>
        <taxon>Gunneridae</taxon>
        <taxon>Pentapetalae</taxon>
        <taxon>rosids</taxon>
        <taxon>fabids</taxon>
        <taxon>Fabales</taxon>
        <taxon>Fabaceae</taxon>
        <taxon>Papilionoideae</taxon>
        <taxon>50 kb inversion clade</taxon>
        <taxon>genistoids sensu lato</taxon>
        <taxon>core genistoids</taxon>
        <taxon>Crotalarieae</taxon>
        <taxon>Crotalaria</taxon>
    </lineage>
</organism>
<evidence type="ECO:0000259" key="2">
    <source>
        <dbReference type="Pfam" id="PF17406"/>
    </source>
</evidence>
<feature type="domain" description="Nrap protein" evidence="2">
    <location>
        <begin position="12"/>
        <end position="92"/>
    </location>
</feature>
<dbReference type="PANTHER" id="PTHR17972:SF0">
    <property type="entry name" value="NUCLEOLAR PROTEIN 6"/>
    <property type="match status" value="1"/>
</dbReference>
<dbReference type="GO" id="GO:0006409">
    <property type="term" value="P:tRNA export from nucleus"/>
    <property type="evidence" value="ECO:0007669"/>
    <property type="project" value="TreeGrafter"/>
</dbReference>
<dbReference type="Pfam" id="PF17406">
    <property type="entry name" value="Nrap_D5"/>
    <property type="match status" value="1"/>
</dbReference>
<keyword evidence="4" id="KW-1185">Reference proteome</keyword>
<dbReference type="InterPro" id="IPR005554">
    <property type="entry name" value="NOL6/Upt22"/>
</dbReference>
<dbReference type="Proteomes" id="UP001372338">
    <property type="component" value="Unassembled WGS sequence"/>
</dbReference>
<protein>
    <recommendedName>
        <fullName evidence="2">Nrap protein domain-containing protein</fullName>
    </recommendedName>
</protein>
<comment type="similarity">
    <text evidence="1">Belongs to the NRAP family.</text>
</comment>
<dbReference type="GO" id="GO:0032545">
    <property type="term" value="C:CURI complex"/>
    <property type="evidence" value="ECO:0007669"/>
    <property type="project" value="TreeGrafter"/>
</dbReference>
<comment type="caution">
    <text evidence="3">The sequence shown here is derived from an EMBL/GenBank/DDBJ whole genome shotgun (WGS) entry which is preliminary data.</text>
</comment>
<proteinExistence type="inferred from homology"/>
<dbReference type="PANTHER" id="PTHR17972">
    <property type="entry name" value="NUCLEOLAR RNA-ASSOCIATED PROTEIN"/>
    <property type="match status" value="1"/>
</dbReference>
<accession>A0AAN9HYN6</accession>
<keyword evidence="1" id="KW-0539">Nucleus</keyword>
<evidence type="ECO:0000313" key="3">
    <source>
        <dbReference type="EMBL" id="KAK7257305.1"/>
    </source>
</evidence>
<gene>
    <name evidence="3" type="ORF">RIF29_31177</name>
</gene>
<dbReference type="EMBL" id="JAYWIO010000006">
    <property type="protein sequence ID" value="KAK7257305.1"/>
    <property type="molecule type" value="Genomic_DNA"/>
</dbReference>
<dbReference type="GO" id="GO:0003723">
    <property type="term" value="F:RNA binding"/>
    <property type="evidence" value="ECO:0007669"/>
    <property type="project" value="UniProtKB-KW"/>
</dbReference>
<sequence length="109" mass="11900">MLCTHNLTSAHTQLENATLKFLRVLSQYDTFSLLVVDINNDLCQSDEKEINDNFLLGRKGQGENGQSIGPVMFLATSYDKASEAWTGLSPSALSNEVELSALGMVSFPT</sequence>
<dbReference type="GO" id="GO:0006364">
    <property type="term" value="P:rRNA processing"/>
    <property type="evidence" value="ECO:0007669"/>
    <property type="project" value="TreeGrafter"/>
</dbReference>
<evidence type="ECO:0000313" key="4">
    <source>
        <dbReference type="Proteomes" id="UP001372338"/>
    </source>
</evidence>
<comment type="subcellular location">
    <subcellularLocation>
        <location evidence="1">Nucleus</location>
        <location evidence="1">Nucleolus</location>
    </subcellularLocation>
</comment>
<dbReference type="AlphaFoldDB" id="A0AAN9HYN6"/>
<name>A0AAN9HYN6_CROPI</name>
<evidence type="ECO:0000256" key="1">
    <source>
        <dbReference type="RuleBase" id="RU364032"/>
    </source>
</evidence>
<dbReference type="GO" id="GO:0032040">
    <property type="term" value="C:small-subunit processome"/>
    <property type="evidence" value="ECO:0007669"/>
    <property type="project" value="TreeGrafter"/>
</dbReference>